<evidence type="ECO:0000256" key="1">
    <source>
        <dbReference type="ARBA" id="ARBA00001946"/>
    </source>
</evidence>
<dbReference type="Proteomes" id="UP000469346">
    <property type="component" value="Unassembled WGS sequence"/>
</dbReference>
<dbReference type="FunFam" id="3.40.1190.10:FF:000011">
    <property type="entry name" value="Folylpolyglutamate synthase/dihydrofolate synthase"/>
    <property type="match status" value="1"/>
</dbReference>
<dbReference type="Gene3D" id="3.90.190.20">
    <property type="entry name" value="Mur ligase, C-terminal domain"/>
    <property type="match status" value="1"/>
</dbReference>
<dbReference type="SUPFAM" id="SSF53623">
    <property type="entry name" value="MurD-like peptide ligases, catalytic domain"/>
    <property type="match status" value="1"/>
</dbReference>
<evidence type="ECO:0000256" key="2">
    <source>
        <dbReference type="ARBA" id="ARBA00008276"/>
    </source>
</evidence>
<keyword evidence="4 11" id="KW-0436">Ligase</keyword>
<feature type="domain" description="Mur ligase C-terminal" evidence="12">
    <location>
        <begin position="296"/>
        <end position="420"/>
    </location>
</feature>
<evidence type="ECO:0000313" key="14">
    <source>
        <dbReference type="Proteomes" id="UP000469346"/>
    </source>
</evidence>
<evidence type="ECO:0000256" key="9">
    <source>
        <dbReference type="ARBA" id="ARBA00030592"/>
    </source>
</evidence>
<dbReference type="GO" id="GO:0004326">
    <property type="term" value="F:tetrahydrofolylpolyglutamate synthase activity"/>
    <property type="evidence" value="ECO:0007669"/>
    <property type="project" value="UniProtKB-EC"/>
</dbReference>
<dbReference type="GO" id="GO:0005737">
    <property type="term" value="C:cytoplasm"/>
    <property type="evidence" value="ECO:0007669"/>
    <property type="project" value="TreeGrafter"/>
</dbReference>
<dbReference type="PROSITE" id="PS01012">
    <property type="entry name" value="FOLYLPOLYGLU_SYNT_2"/>
    <property type="match status" value="1"/>
</dbReference>
<dbReference type="RefSeq" id="WP_163299060.1">
    <property type="nucleotide sequence ID" value="NZ_JAAGRR010000101.1"/>
</dbReference>
<gene>
    <name evidence="13" type="ORF">G3N55_08780</name>
</gene>
<dbReference type="GO" id="GO:0046872">
    <property type="term" value="F:metal ion binding"/>
    <property type="evidence" value="ECO:0007669"/>
    <property type="project" value="UniProtKB-KW"/>
</dbReference>
<protein>
    <recommendedName>
        <fullName evidence="3">tetrahydrofolate synthase</fullName>
        <ecNumber evidence="3">6.3.2.17</ecNumber>
    </recommendedName>
    <alternativeName>
        <fullName evidence="9">Tetrahydrofolylpolyglutamate synthase</fullName>
    </alternativeName>
</protein>
<comment type="caution">
    <text evidence="13">The sequence shown here is derived from an EMBL/GenBank/DDBJ whole genome shotgun (WGS) entry which is preliminary data.</text>
</comment>
<dbReference type="Pfam" id="PF02875">
    <property type="entry name" value="Mur_ligase_C"/>
    <property type="match status" value="1"/>
</dbReference>
<name>A0A6N9TT63_DISTH</name>
<dbReference type="UniPathway" id="UPA00077">
    <property type="reaction ID" value="UER00157"/>
</dbReference>
<dbReference type="GO" id="GO:0005524">
    <property type="term" value="F:ATP binding"/>
    <property type="evidence" value="ECO:0007669"/>
    <property type="project" value="UniProtKB-KW"/>
</dbReference>
<dbReference type="InterPro" id="IPR018109">
    <property type="entry name" value="Folylpolyglutamate_synth_CS"/>
</dbReference>
<evidence type="ECO:0000259" key="12">
    <source>
        <dbReference type="Pfam" id="PF02875"/>
    </source>
</evidence>
<dbReference type="InterPro" id="IPR004101">
    <property type="entry name" value="Mur_ligase_C"/>
</dbReference>
<dbReference type="EC" id="6.3.2.17" evidence="3"/>
<organism evidence="13 14">
    <name type="scientific">Dissulfurirhabdus thermomarina</name>
    <dbReference type="NCBI Taxonomy" id="1765737"/>
    <lineage>
        <taxon>Bacteria</taxon>
        <taxon>Deltaproteobacteria</taxon>
        <taxon>Dissulfurirhabdaceae</taxon>
        <taxon>Dissulfurirhabdus</taxon>
    </lineage>
</organism>
<reference evidence="13 14" key="1">
    <citation type="submission" date="2020-02" db="EMBL/GenBank/DDBJ databases">
        <title>Comparative genomics of sulfur disproportionating microorganisms.</title>
        <authorList>
            <person name="Ward L.M."/>
            <person name="Bertran E."/>
            <person name="Johnston D.T."/>
        </authorList>
    </citation>
    <scope>NUCLEOTIDE SEQUENCE [LARGE SCALE GENOMIC DNA]</scope>
    <source>
        <strain evidence="13 14">DSM 100025</strain>
    </source>
</reference>
<comment type="cofactor">
    <cofactor evidence="1">
        <name>Mg(2+)</name>
        <dbReference type="ChEBI" id="CHEBI:18420"/>
    </cofactor>
</comment>
<keyword evidence="8" id="KW-0460">Magnesium</keyword>
<keyword evidence="6 11" id="KW-0547">Nucleotide-binding</keyword>
<dbReference type="InterPro" id="IPR036565">
    <property type="entry name" value="Mur-like_cat_sf"/>
</dbReference>
<dbReference type="InterPro" id="IPR001645">
    <property type="entry name" value="Folylpolyglutamate_synth"/>
</dbReference>
<dbReference type="Gene3D" id="3.40.1190.10">
    <property type="entry name" value="Mur-like, catalytic domain"/>
    <property type="match status" value="1"/>
</dbReference>
<keyword evidence="5" id="KW-0479">Metal-binding</keyword>
<dbReference type="EMBL" id="JAAGRR010000101">
    <property type="protein sequence ID" value="NDY42934.1"/>
    <property type="molecule type" value="Genomic_DNA"/>
</dbReference>
<comment type="similarity">
    <text evidence="2 11">Belongs to the folylpolyglutamate synthase family.</text>
</comment>
<dbReference type="InterPro" id="IPR036615">
    <property type="entry name" value="Mur_ligase_C_dom_sf"/>
</dbReference>
<keyword evidence="7 11" id="KW-0067">ATP-binding</keyword>
<dbReference type="AlphaFoldDB" id="A0A6N9TT63"/>
<evidence type="ECO:0000256" key="6">
    <source>
        <dbReference type="ARBA" id="ARBA00022741"/>
    </source>
</evidence>
<dbReference type="PIRSF" id="PIRSF001563">
    <property type="entry name" value="Folylpolyglu_synth"/>
    <property type="match status" value="1"/>
</dbReference>
<evidence type="ECO:0000256" key="7">
    <source>
        <dbReference type="ARBA" id="ARBA00022840"/>
    </source>
</evidence>
<dbReference type="PANTHER" id="PTHR11136">
    <property type="entry name" value="FOLYLPOLYGLUTAMATE SYNTHASE-RELATED"/>
    <property type="match status" value="1"/>
</dbReference>
<evidence type="ECO:0000313" key="13">
    <source>
        <dbReference type="EMBL" id="NDY42934.1"/>
    </source>
</evidence>
<evidence type="ECO:0000256" key="11">
    <source>
        <dbReference type="PIRNR" id="PIRNR001563"/>
    </source>
</evidence>
<comment type="catalytic activity">
    <reaction evidence="10">
        <text>(6S)-5,6,7,8-tetrahydrofolyl-(gamma-L-Glu)(n) + L-glutamate + ATP = (6S)-5,6,7,8-tetrahydrofolyl-(gamma-L-Glu)(n+1) + ADP + phosphate + H(+)</text>
        <dbReference type="Rhea" id="RHEA:10580"/>
        <dbReference type="Rhea" id="RHEA-COMP:14738"/>
        <dbReference type="Rhea" id="RHEA-COMP:14740"/>
        <dbReference type="ChEBI" id="CHEBI:15378"/>
        <dbReference type="ChEBI" id="CHEBI:29985"/>
        <dbReference type="ChEBI" id="CHEBI:30616"/>
        <dbReference type="ChEBI" id="CHEBI:43474"/>
        <dbReference type="ChEBI" id="CHEBI:141005"/>
        <dbReference type="ChEBI" id="CHEBI:456216"/>
        <dbReference type="EC" id="6.3.2.17"/>
    </reaction>
</comment>
<evidence type="ECO:0000256" key="5">
    <source>
        <dbReference type="ARBA" id="ARBA00022723"/>
    </source>
</evidence>
<keyword evidence="14" id="KW-1185">Reference proteome</keyword>
<accession>A0A6N9TT63</accession>
<evidence type="ECO:0000256" key="10">
    <source>
        <dbReference type="ARBA" id="ARBA00047493"/>
    </source>
</evidence>
<dbReference type="NCBIfam" id="TIGR01499">
    <property type="entry name" value="folC"/>
    <property type="match status" value="1"/>
</dbReference>
<evidence type="ECO:0000256" key="3">
    <source>
        <dbReference type="ARBA" id="ARBA00013025"/>
    </source>
</evidence>
<dbReference type="GO" id="GO:0008841">
    <property type="term" value="F:dihydrofolate synthase activity"/>
    <property type="evidence" value="ECO:0007669"/>
    <property type="project" value="TreeGrafter"/>
</dbReference>
<dbReference type="PANTHER" id="PTHR11136:SF0">
    <property type="entry name" value="DIHYDROFOLATE SYNTHETASE-RELATED"/>
    <property type="match status" value="1"/>
</dbReference>
<evidence type="ECO:0000256" key="4">
    <source>
        <dbReference type="ARBA" id="ARBA00022598"/>
    </source>
</evidence>
<dbReference type="GO" id="GO:0046654">
    <property type="term" value="P:tetrahydrofolate biosynthetic process"/>
    <property type="evidence" value="ECO:0007669"/>
    <property type="project" value="UniProtKB-UniPathway"/>
</dbReference>
<evidence type="ECO:0000256" key="8">
    <source>
        <dbReference type="ARBA" id="ARBA00022842"/>
    </source>
</evidence>
<proteinExistence type="inferred from homology"/>
<dbReference type="SUPFAM" id="SSF53244">
    <property type="entry name" value="MurD-like peptide ligases, peptide-binding domain"/>
    <property type="match status" value="1"/>
</dbReference>
<sequence>MAARGTRGPDLAAALAYLDRFQFHGFRLGLERMEAVLDALGHPERAVPVVHVAGTNGKGSAAALITAILSAAGLRVGLYTSPHLHCLAERFRIGGRPIPEPELAERIHRIRRLVEAGCELSYFEATTAIAFDWFRDAAVDLAVVETGLGGRLDATNVVVPRVSVITGVGLDHRSYLGRTLAAIAREKAGIVKPGVPVVSGVRRAAARRVVHGRCRELAAPLSEPGRDFTVRRWSDLGFHYRGALWRLRRISLALRGAHQVRNAGLAVRACEILAAQGVPVTGAHVRAGCRRVSWPGRLEVLAGPIRVLLDGAHNPDGVRALRAALDAGREWPPPERRVLLWGCSDEGGDKDYAGMLALVAGAAGRVVVTEPPGPRRPVRVADWRGVSLPPGARLEVDWRRALDTAREELGPGDLLCVAGSLYLVGAVRSALVREGFRPSSRCGAGPERASVS</sequence>